<protein>
    <submittedName>
        <fullName evidence="2">Amine oxidase,FAD/NAD(P)-binding domain</fullName>
    </submittedName>
</protein>
<dbReference type="Gene3D" id="3.50.50.60">
    <property type="entry name" value="FAD/NAD(P)-binding domain"/>
    <property type="match status" value="1"/>
</dbReference>
<evidence type="ECO:0000313" key="3">
    <source>
        <dbReference type="Proteomes" id="UP000325440"/>
    </source>
</evidence>
<dbReference type="Gene3D" id="3.90.660.10">
    <property type="match status" value="1"/>
</dbReference>
<dbReference type="InterPro" id="IPR002937">
    <property type="entry name" value="Amino_oxidase"/>
</dbReference>
<reference evidence="2 3" key="1">
    <citation type="submission" date="2019-08" db="EMBL/GenBank/DDBJ databases">
        <authorList>
            <person name="Alioto T."/>
            <person name="Alioto T."/>
            <person name="Gomez Garrido J."/>
        </authorList>
    </citation>
    <scope>NUCLEOTIDE SEQUENCE [LARGE SCALE GENOMIC DNA]</scope>
</reference>
<dbReference type="InterPro" id="IPR036188">
    <property type="entry name" value="FAD/NAD-bd_sf"/>
</dbReference>
<dbReference type="SUPFAM" id="SSF51905">
    <property type="entry name" value="FAD/NAD(P)-binding domain"/>
    <property type="match status" value="1"/>
</dbReference>
<dbReference type="PANTHER" id="PTHR10742">
    <property type="entry name" value="FLAVIN MONOAMINE OXIDASE"/>
    <property type="match status" value="1"/>
</dbReference>
<dbReference type="AlphaFoldDB" id="A0A5E4N7F9"/>
<keyword evidence="3" id="KW-1185">Reference proteome</keyword>
<gene>
    <name evidence="2" type="ORF">CINCED_3A024402</name>
</gene>
<name>A0A5E4N7F9_9HEMI</name>
<dbReference type="SUPFAM" id="SSF54373">
    <property type="entry name" value="FAD-linked reductases, C-terminal domain"/>
    <property type="match status" value="1"/>
</dbReference>
<organism evidence="2 3">
    <name type="scientific">Cinara cedri</name>
    <dbReference type="NCBI Taxonomy" id="506608"/>
    <lineage>
        <taxon>Eukaryota</taxon>
        <taxon>Metazoa</taxon>
        <taxon>Ecdysozoa</taxon>
        <taxon>Arthropoda</taxon>
        <taxon>Hexapoda</taxon>
        <taxon>Insecta</taxon>
        <taxon>Pterygota</taxon>
        <taxon>Neoptera</taxon>
        <taxon>Paraneoptera</taxon>
        <taxon>Hemiptera</taxon>
        <taxon>Sternorrhyncha</taxon>
        <taxon>Aphidomorpha</taxon>
        <taxon>Aphidoidea</taxon>
        <taxon>Aphididae</taxon>
        <taxon>Lachninae</taxon>
        <taxon>Cinara</taxon>
    </lineage>
</organism>
<accession>A0A5E4N7F9</accession>
<sequence>MAQTYNTVIIIGAGISGIAAATKLLKNQFNNFIILEAENRIGGRIQTLPFGDGHIDLGAQWIHGEQGNIVFQMASAHNLISHKRETIEQFMKSTFITSSGNEIESSNLHEKLNVFNSVLEDSPKDDLERFMSLAELFQKRVENVTIDAQELPLQQLFNWIHHFQSSYTGSDNLSEASAINIDTYKSCSGYTSISWKSKGYSTIIDLLQEKFSDEFEHICIKDKVIFGKEVVKIYWSGDQAKVLCADNSSFKAQCVLSTMGLGVLKNVCNELFEPELPEYKLNAIKNLGIGTVDKLFLKFPHSWWPEKTTGFSFLWSDDDREKFIKDNKRRGWDYLCDVFGFYICDNCPNTLLGWIVGPAARNMERKSIDEIKIGLMYLLNKFLGDKFTIPSPDLVTRSQWGTNSHFYGSYSFHSMNTDKEGRANSQLAKPLTNSSGQNSLLFGGEATHSCYFSTVHGAIETGWREADRILEQFKE</sequence>
<proteinExistence type="predicted"/>
<dbReference type="PANTHER" id="PTHR10742:SF398">
    <property type="entry name" value="AMINE OXIDASE DOMAIN-CONTAINING PROTEIN-RELATED"/>
    <property type="match status" value="1"/>
</dbReference>
<evidence type="ECO:0000313" key="2">
    <source>
        <dbReference type="EMBL" id="VVC40667.1"/>
    </source>
</evidence>
<dbReference type="Proteomes" id="UP000325440">
    <property type="component" value="Unassembled WGS sequence"/>
</dbReference>
<feature type="domain" description="Amine oxidase" evidence="1">
    <location>
        <begin position="15"/>
        <end position="470"/>
    </location>
</feature>
<dbReference type="Pfam" id="PF01593">
    <property type="entry name" value="Amino_oxidase"/>
    <property type="match status" value="1"/>
</dbReference>
<evidence type="ECO:0000259" key="1">
    <source>
        <dbReference type="Pfam" id="PF01593"/>
    </source>
</evidence>
<dbReference type="OrthoDB" id="5046242at2759"/>
<dbReference type="InterPro" id="IPR050281">
    <property type="entry name" value="Flavin_monoamine_oxidase"/>
</dbReference>
<dbReference type="GO" id="GO:0046592">
    <property type="term" value="F:polyamine oxidase activity"/>
    <property type="evidence" value="ECO:0007669"/>
    <property type="project" value="TreeGrafter"/>
</dbReference>
<dbReference type="EMBL" id="CABPRJ010001906">
    <property type="protein sequence ID" value="VVC40667.1"/>
    <property type="molecule type" value="Genomic_DNA"/>
</dbReference>